<comment type="subcellular location">
    <subcellularLocation>
        <location evidence="2">Membrane</location>
        <topology evidence="2">Multi-pass membrane protein</topology>
    </subcellularLocation>
</comment>
<evidence type="ECO:0000256" key="7">
    <source>
        <dbReference type="ARBA" id="ARBA00022989"/>
    </source>
</evidence>
<evidence type="ECO:0000256" key="14">
    <source>
        <dbReference type="SAM" id="Phobius"/>
    </source>
</evidence>
<dbReference type="GO" id="GO:0008324">
    <property type="term" value="F:monoatomic cation transmembrane transporter activity"/>
    <property type="evidence" value="ECO:0007669"/>
    <property type="project" value="InterPro"/>
</dbReference>
<dbReference type="InterPro" id="IPR016182">
    <property type="entry name" value="Cu_amine_oxidase_N-reg"/>
</dbReference>
<evidence type="ECO:0000259" key="16">
    <source>
        <dbReference type="Pfam" id="PF01545"/>
    </source>
</evidence>
<keyword evidence="10 14" id="KW-0472">Membrane</keyword>
<proteinExistence type="inferred from homology"/>
<evidence type="ECO:0000256" key="6">
    <source>
        <dbReference type="ARBA" id="ARBA00022772"/>
    </source>
</evidence>
<feature type="domain" description="Copper amine oxidase catalytic" evidence="15">
    <location>
        <begin position="523"/>
        <end position="626"/>
    </location>
</feature>
<dbReference type="InterPro" id="IPR036460">
    <property type="entry name" value="Cu_amine_oxidase_C_sf"/>
</dbReference>
<feature type="active site" description="Schiff-base intermediate with substrate; via topaquinone" evidence="11">
    <location>
        <position position="699"/>
    </location>
</feature>
<name>A0A9W9TEZ1_9EURO</name>
<keyword evidence="5 13" id="KW-0479">Metal-binding</keyword>
<evidence type="ECO:0000256" key="4">
    <source>
        <dbReference type="ARBA" id="ARBA00022692"/>
    </source>
</evidence>
<dbReference type="InterPro" id="IPR000269">
    <property type="entry name" value="Cu_amine_oxidase"/>
</dbReference>
<comment type="caution">
    <text evidence="18">The sequence shown here is derived from an EMBL/GenBank/DDBJ whole genome shotgun (WGS) entry which is preliminary data.</text>
</comment>
<dbReference type="GO" id="GO:0005507">
    <property type="term" value="F:copper ion binding"/>
    <property type="evidence" value="ECO:0007669"/>
    <property type="project" value="InterPro"/>
</dbReference>
<dbReference type="GO" id="GO:0030003">
    <property type="term" value="P:intracellular monoatomic cation homeostasis"/>
    <property type="evidence" value="ECO:0007669"/>
    <property type="project" value="UniProtKB-ARBA"/>
</dbReference>
<comment type="cofactor">
    <cofactor evidence="1">
        <name>Cu cation</name>
        <dbReference type="ChEBI" id="CHEBI:23378"/>
    </cofactor>
</comment>
<comment type="PTM">
    <text evidence="12 13">Topaquinone (TPQ) is generated by copper-dependent autoxidation of a specific tyrosyl residue.</text>
</comment>
<evidence type="ECO:0000256" key="9">
    <source>
        <dbReference type="ARBA" id="ARBA00023008"/>
    </source>
</evidence>
<sequence>MSSQFEREQFNITLLGLSANLGMGLFKMIGGSFFHSQALKADGFHSLADSITDLTAMGTLYLDSVNLLQTKSVPVKFEDVGAIAIASMVLAGGTALGKEALAQDGGSSELASAHAVWLCFASIIVKEFLYSKTMEVAQRIDSRALSASAAHHRLDSFTSIFALISIVAGYLYPNTRLIDRICGGLLAIFVLKESVGIIIGSGIETGNTGRVISLSIITITVFFFLAQLAQFSAPIEAGRPTVPSPISKETEHIAPRENVWADLSNLEVVAILEFFHSSALGLNLTAAINATLWDDFVVGTEVIRPSKNDALSYMSGASENPPPRYGKLAIHRGTESEVYWDEYSVGPLPISHKTRIEPFEYHHRADLEHARNLIPDAKSFKEWPYMIAQEISDITQDLLNATINFDGQSDPDGLELSFRDPWIEDGHIIRWCSFQRAGTRTEAGTILPQGLYVKMDTTGRDPKNWKVLKWYYNGELYSSTEEFRAAWETPGFEKAPINYDGEWTRIEDFSSEYPERDDPAPIMVHPGKSRYRLDRDSQYVSWMGFTFYWAFSQASGVTLFDVRFKGERILYELGLQEAMSLYAGNDPVQGALAYFDSFFGMGRAMFELVPGADLLHVSHHLSYTNHDIAFEIGYDCPAYASFMDTTIYDAERTQRRRNTICLFEYTSDYPLQRHSTSFYVTVSKNNYLILRTTAVVGNYDYTVDYIFYLDGSIEIKVRASGYIQGAYFMPDESREYGFRVHDAFATSMHDHVINFKADLDILESRNTLMKIDIEPKVKSFSWLEGKSMNTMGLTKSSIKKESGLDWPANSASMYVVTKNGSDNAWGETRGYRIMPGSGMGTPVHLIPEESEPLGKSALWATKALWVTKQKDDEVRSASPRNALNRGQPLVDFGQYLDDEDIEEEDLVIWFNLGSHHVPHSGDIPNTLQHTSASSVILAPLNFHDRDASRKSSQGVRVDFASQNDGRAKTQFFGHHYEELHLEDMDFLPNLASYGTEEHQVRKFPYTEDMLSI</sequence>
<evidence type="ECO:0000256" key="5">
    <source>
        <dbReference type="ARBA" id="ARBA00022723"/>
    </source>
</evidence>
<evidence type="ECO:0000256" key="8">
    <source>
        <dbReference type="ARBA" id="ARBA00023002"/>
    </source>
</evidence>
<dbReference type="EC" id="1.4.3.-" evidence="13"/>
<evidence type="ECO:0000313" key="18">
    <source>
        <dbReference type="EMBL" id="KAJ5219919.1"/>
    </source>
</evidence>
<dbReference type="GO" id="GO:0098771">
    <property type="term" value="P:inorganic ion homeostasis"/>
    <property type="evidence" value="ECO:0007669"/>
    <property type="project" value="UniProtKB-ARBA"/>
</dbReference>
<dbReference type="Pfam" id="PF09248">
    <property type="entry name" value="DUF1965"/>
    <property type="match status" value="1"/>
</dbReference>
<feature type="transmembrane region" description="Helical" evidence="14">
    <location>
        <begin position="178"/>
        <end position="199"/>
    </location>
</feature>
<keyword evidence="4 14" id="KW-0812">Transmembrane</keyword>
<dbReference type="OrthoDB" id="3341590at2759"/>
<dbReference type="PANTHER" id="PTHR10638:SF20">
    <property type="entry name" value="AMINE OXIDASE"/>
    <property type="match status" value="1"/>
</dbReference>
<keyword evidence="6 11" id="KW-0801">TPQ</keyword>
<evidence type="ECO:0000259" key="17">
    <source>
        <dbReference type="Pfam" id="PF09248"/>
    </source>
</evidence>
<dbReference type="Gene3D" id="3.10.450.40">
    <property type="match status" value="2"/>
</dbReference>
<dbReference type="AlphaFoldDB" id="A0A9W9TEZ1"/>
<feature type="domain" description="Cation efflux protein transmembrane" evidence="16">
    <location>
        <begin position="14"/>
        <end position="199"/>
    </location>
</feature>
<evidence type="ECO:0000256" key="13">
    <source>
        <dbReference type="RuleBase" id="RU000672"/>
    </source>
</evidence>
<comment type="cofactor">
    <cofactor evidence="13">
        <name>Cu cation</name>
        <dbReference type="ChEBI" id="CHEBI:23378"/>
    </cofactor>
    <text evidence="13">Contains 1 topaquinone per subunit.</text>
</comment>
<reference evidence="18" key="1">
    <citation type="submission" date="2022-11" db="EMBL/GenBank/DDBJ databases">
        <authorList>
            <person name="Petersen C."/>
        </authorList>
    </citation>
    <scope>NUCLEOTIDE SEQUENCE</scope>
    <source>
        <strain evidence="18">IBT 19713</strain>
    </source>
</reference>
<dbReference type="SUPFAM" id="SSF49998">
    <property type="entry name" value="Amine oxidase catalytic domain"/>
    <property type="match status" value="1"/>
</dbReference>
<dbReference type="GO" id="GO:0008131">
    <property type="term" value="F:primary methylamine oxidase activity"/>
    <property type="evidence" value="ECO:0007669"/>
    <property type="project" value="InterPro"/>
</dbReference>
<keyword evidence="19" id="KW-1185">Reference proteome</keyword>
<dbReference type="GO" id="GO:0005886">
    <property type="term" value="C:plasma membrane"/>
    <property type="evidence" value="ECO:0007669"/>
    <property type="project" value="TreeGrafter"/>
</dbReference>
<evidence type="ECO:0000256" key="10">
    <source>
        <dbReference type="ARBA" id="ARBA00023136"/>
    </source>
</evidence>
<comment type="similarity">
    <text evidence="3 13">Belongs to the copper/topaquinone oxidase family.</text>
</comment>
<dbReference type="GeneID" id="83205722"/>
<dbReference type="Gene3D" id="1.20.1510.10">
    <property type="entry name" value="Cation efflux protein transmembrane domain"/>
    <property type="match status" value="1"/>
</dbReference>
<dbReference type="InterPro" id="IPR015328">
    <property type="entry name" value="DUF1965"/>
</dbReference>
<reference evidence="18" key="2">
    <citation type="journal article" date="2023" name="IMA Fungus">
        <title>Comparative genomic study of the Penicillium genus elucidates a diverse pangenome and 15 lateral gene transfer events.</title>
        <authorList>
            <person name="Petersen C."/>
            <person name="Sorensen T."/>
            <person name="Nielsen M.R."/>
            <person name="Sondergaard T.E."/>
            <person name="Sorensen J.L."/>
            <person name="Fitzpatrick D.A."/>
            <person name="Frisvad J.C."/>
            <person name="Nielsen K.L."/>
        </authorList>
    </citation>
    <scope>NUCLEOTIDE SEQUENCE</scope>
    <source>
        <strain evidence="18">IBT 19713</strain>
    </source>
</reference>
<organism evidence="18 19">
    <name type="scientific">Penicillium chermesinum</name>
    <dbReference type="NCBI Taxonomy" id="63820"/>
    <lineage>
        <taxon>Eukaryota</taxon>
        <taxon>Fungi</taxon>
        <taxon>Dikarya</taxon>
        <taxon>Ascomycota</taxon>
        <taxon>Pezizomycotina</taxon>
        <taxon>Eurotiomycetes</taxon>
        <taxon>Eurotiomycetidae</taxon>
        <taxon>Eurotiales</taxon>
        <taxon>Aspergillaceae</taxon>
        <taxon>Penicillium</taxon>
    </lineage>
</organism>
<dbReference type="InterPro" id="IPR015798">
    <property type="entry name" value="Cu_amine_oxidase_C"/>
</dbReference>
<keyword evidence="9 13" id="KW-0186">Copper</keyword>
<dbReference type="GO" id="GO:0048038">
    <property type="term" value="F:quinone binding"/>
    <property type="evidence" value="ECO:0007669"/>
    <property type="project" value="InterPro"/>
</dbReference>
<feature type="domain" description="Copper amine oxidase catalytic" evidence="15">
    <location>
        <begin position="631"/>
        <end position="948"/>
    </location>
</feature>
<evidence type="ECO:0000256" key="12">
    <source>
        <dbReference type="PIRSR" id="PIRSR600269-51"/>
    </source>
</evidence>
<dbReference type="Gene3D" id="2.70.98.20">
    <property type="entry name" value="Copper amine oxidase, catalytic domain"/>
    <property type="match status" value="1"/>
</dbReference>
<feature type="transmembrane region" description="Helical" evidence="14">
    <location>
        <begin position="115"/>
        <end position="133"/>
    </location>
</feature>
<evidence type="ECO:0000256" key="2">
    <source>
        <dbReference type="ARBA" id="ARBA00004141"/>
    </source>
</evidence>
<evidence type="ECO:0000256" key="3">
    <source>
        <dbReference type="ARBA" id="ARBA00007983"/>
    </source>
</evidence>
<dbReference type="Proteomes" id="UP001150941">
    <property type="component" value="Unassembled WGS sequence"/>
</dbReference>
<feature type="transmembrane region" description="Helical" evidence="14">
    <location>
        <begin position="12"/>
        <end position="34"/>
    </location>
</feature>
<evidence type="ECO:0000313" key="19">
    <source>
        <dbReference type="Proteomes" id="UP001150941"/>
    </source>
</evidence>
<accession>A0A9W9TEZ1</accession>
<feature type="transmembrane region" description="Helical" evidence="14">
    <location>
        <begin position="211"/>
        <end position="229"/>
    </location>
</feature>
<keyword evidence="8 13" id="KW-0560">Oxidoreductase</keyword>
<protein>
    <recommendedName>
        <fullName evidence="13">Amine oxidase</fullName>
        <ecNumber evidence="13">1.4.3.-</ecNumber>
    </recommendedName>
</protein>
<feature type="domain" description="DUF1965" evidence="17">
    <location>
        <begin position="445"/>
        <end position="507"/>
    </location>
</feature>
<dbReference type="PANTHER" id="PTHR10638">
    <property type="entry name" value="COPPER AMINE OXIDASE"/>
    <property type="match status" value="1"/>
</dbReference>
<dbReference type="Pfam" id="PF01545">
    <property type="entry name" value="Cation_efflux"/>
    <property type="match status" value="1"/>
</dbReference>
<evidence type="ECO:0000256" key="11">
    <source>
        <dbReference type="PIRSR" id="PIRSR600269-50"/>
    </source>
</evidence>
<feature type="transmembrane region" description="Helical" evidence="14">
    <location>
        <begin position="154"/>
        <end position="172"/>
    </location>
</feature>
<keyword evidence="7 14" id="KW-1133">Transmembrane helix</keyword>
<gene>
    <name evidence="18" type="ORF">N7468_009123</name>
</gene>
<dbReference type="PRINTS" id="PR00766">
    <property type="entry name" value="CUDAOXIDASE"/>
</dbReference>
<dbReference type="EMBL" id="JAPQKS010000007">
    <property type="protein sequence ID" value="KAJ5219919.1"/>
    <property type="molecule type" value="Genomic_DNA"/>
</dbReference>
<dbReference type="Pfam" id="PF01179">
    <property type="entry name" value="Cu_amine_oxid"/>
    <property type="match status" value="2"/>
</dbReference>
<dbReference type="GO" id="GO:0009308">
    <property type="term" value="P:amine metabolic process"/>
    <property type="evidence" value="ECO:0007669"/>
    <property type="project" value="UniProtKB-UniRule"/>
</dbReference>
<feature type="modified residue" description="2',4',5'-topaquinone" evidence="12">
    <location>
        <position position="699"/>
    </location>
</feature>
<dbReference type="SUPFAM" id="SSF161111">
    <property type="entry name" value="Cation efflux protein transmembrane domain-like"/>
    <property type="match status" value="1"/>
</dbReference>
<dbReference type="RefSeq" id="XP_058326749.1">
    <property type="nucleotide sequence ID" value="XM_058478419.1"/>
</dbReference>
<feature type="active site" description="Proton acceptor" evidence="11">
    <location>
        <position position="596"/>
    </location>
</feature>
<dbReference type="InterPro" id="IPR027469">
    <property type="entry name" value="Cation_efflux_TMD_sf"/>
</dbReference>
<evidence type="ECO:0000256" key="1">
    <source>
        <dbReference type="ARBA" id="ARBA00001935"/>
    </source>
</evidence>
<dbReference type="InterPro" id="IPR058533">
    <property type="entry name" value="Cation_efflux_TM"/>
</dbReference>
<dbReference type="SUPFAM" id="SSF54416">
    <property type="entry name" value="Amine oxidase N-terminal region"/>
    <property type="match status" value="2"/>
</dbReference>
<evidence type="ECO:0000259" key="15">
    <source>
        <dbReference type="Pfam" id="PF01179"/>
    </source>
</evidence>